<accession>A0A0D0C8J9</accession>
<reference evidence="5 6" key="1">
    <citation type="submission" date="2014-04" db="EMBL/GenBank/DDBJ databases">
        <title>Evolutionary Origins and Diversification of the Mycorrhizal Mutualists.</title>
        <authorList>
            <consortium name="DOE Joint Genome Institute"/>
            <consortium name="Mycorrhizal Genomics Consortium"/>
            <person name="Kohler A."/>
            <person name="Kuo A."/>
            <person name="Nagy L.G."/>
            <person name="Floudas D."/>
            <person name="Copeland A."/>
            <person name="Barry K.W."/>
            <person name="Cichocki N."/>
            <person name="Veneault-Fourrey C."/>
            <person name="LaButti K."/>
            <person name="Lindquist E.A."/>
            <person name="Lipzen A."/>
            <person name="Lundell T."/>
            <person name="Morin E."/>
            <person name="Murat C."/>
            <person name="Riley R."/>
            <person name="Ohm R."/>
            <person name="Sun H."/>
            <person name="Tunlid A."/>
            <person name="Henrissat B."/>
            <person name="Grigoriev I.V."/>
            <person name="Hibbett D.S."/>
            <person name="Martin F."/>
        </authorList>
    </citation>
    <scope>NUCLEOTIDE SEQUENCE [LARGE SCALE GENOMIC DNA]</scope>
    <source>
        <strain evidence="5 6">FD-317 M1</strain>
    </source>
</reference>
<dbReference type="SUPFAM" id="SSF52129">
    <property type="entry name" value="Caspase-like"/>
    <property type="match status" value="1"/>
</dbReference>
<dbReference type="GO" id="GO:0006508">
    <property type="term" value="P:proteolysis"/>
    <property type="evidence" value="ECO:0007669"/>
    <property type="project" value="InterPro"/>
</dbReference>
<comment type="similarity">
    <text evidence="1">Belongs to the peptidase C14B family.</text>
</comment>
<dbReference type="OrthoDB" id="10255174at2759"/>
<evidence type="ECO:0000313" key="5">
    <source>
        <dbReference type="EMBL" id="KIK51073.1"/>
    </source>
</evidence>
<dbReference type="PANTHER" id="PTHR48104:SF30">
    <property type="entry name" value="METACASPASE-1"/>
    <property type="match status" value="1"/>
</dbReference>
<keyword evidence="2" id="KW-0053">Apoptosis</keyword>
<keyword evidence="3" id="KW-0378">Hydrolase</keyword>
<evidence type="ECO:0000256" key="3">
    <source>
        <dbReference type="ARBA" id="ARBA00022807"/>
    </source>
</evidence>
<dbReference type="PANTHER" id="PTHR48104">
    <property type="entry name" value="METACASPASE-4"/>
    <property type="match status" value="1"/>
</dbReference>
<dbReference type="Proteomes" id="UP000053593">
    <property type="component" value="Unassembled WGS sequence"/>
</dbReference>
<protein>
    <recommendedName>
        <fullName evidence="4">Peptidase C14 caspase domain-containing protein</fullName>
    </recommendedName>
</protein>
<gene>
    <name evidence="5" type="ORF">GYMLUDRAFT_408483</name>
</gene>
<keyword evidence="3" id="KW-0645">Protease</keyword>
<dbReference type="InterPro" id="IPR029030">
    <property type="entry name" value="Caspase-like_dom_sf"/>
</dbReference>
<dbReference type="Gene3D" id="3.40.50.1460">
    <property type="match status" value="1"/>
</dbReference>
<organism evidence="5 6">
    <name type="scientific">Collybiopsis luxurians FD-317 M1</name>
    <dbReference type="NCBI Taxonomy" id="944289"/>
    <lineage>
        <taxon>Eukaryota</taxon>
        <taxon>Fungi</taxon>
        <taxon>Dikarya</taxon>
        <taxon>Basidiomycota</taxon>
        <taxon>Agaricomycotina</taxon>
        <taxon>Agaricomycetes</taxon>
        <taxon>Agaricomycetidae</taxon>
        <taxon>Agaricales</taxon>
        <taxon>Marasmiineae</taxon>
        <taxon>Omphalotaceae</taxon>
        <taxon>Collybiopsis</taxon>
        <taxon>Collybiopsis luxurians</taxon>
    </lineage>
</organism>
<evidence type="ECO:0000259" key="4">
    <source>
        <dbReference type="Pfam" id="PF00656"/>
    </source>
</evidence>
<keyword evidence="3" id="KW-0788">Thiol protease</keyword>
<dbReference type="Pfam" id="PF00656">
    <property type="entry name" value="Peptidase_C14"/>
    <property type="match status" value="1"/>
</dbReference>
<name>A0A0D0C8J9_9AGAR</name>
<dbReference type="InterPro" id="IPR011600">
    <property type="entry name" value="Pept_C14_caspase"/>
</dbReference>
<dbReference type="HOGENOM" id="CLU_1366380_0_0_1"/>
<evidence type="ECO:0000313" key="6">
    <source>
        <dbReference type="Proteomes" id="UP000053593"/>
    </source>
</evidence>
<evidence type="ECO:0000256" key="1">
    <source>
        <dbReference type="ARBA" id="ARBA00009005"/>
    </source>
</evidence>
<dbReference type="GO" id="GO:0004197">
    <property type="term" value="F:cysteine-type endopeptidase activity"/>
    <property type="evidence" value="ECO:0007669"/>
    <property type="project" value="InterPro"/>
</dbReference>
<evidence type="ECO:0000256" key="2">
    <source>
        <dbReference type="ARBA" id="ARBA00022703"/>
    </source>
</evidence>
<keyword evidence="6" id="KW-1185">Reference proteome</keyword>
<proteinExistence type="inferred from homology"/>
<feature type="domain" description="Peptidase C14 caspase" evidence="4">
    <location>
        <begin position="6"/>
        <end position="186"/>
    </location>
</feature>
<dbReference type="GO" id="GO:0005737">
    <property type="term" value="C:cytoplasm"/>
    <property type="evidence" value="ECO:0007669"/>
    <property type="project" value="TreeGrafter"/>
</dbReference>
<sequence length="210" mass="22907">MTAALHAILVGINEYQDMGFLPLKHSVDDARKMKNILQKLGANESDIRVLEDSYATLDGITEALQALSTRAQRNDAIIFFFSGYAALSGDDTEQEGVLCPYDTHSSGGLSEKSLLRALDVLAKRCGNNITVFLDTSGDALKWNNPSSCVVVYPNQASEDQQGGTFTSAAIKVLEEHCSRFDSIPMTVETFAKRVESGIRVVKDDILVIMP</sequence>
<dbReference type="EMBL" id="KN834874">
    <property type="protein sequence ID" value="KIK51073.1"/>
    <property type="molecule type" value="Genomic_DNA"/>
</dbReference>
<dbReference type="InterPro" id="IPR050452">
    <property type="entry name" value="Metacaspase"/>
</dbReference>
<dbReference type="AlphaFoldDB" id="A0A0D0C8J9"/>
<dbReference type="GO" id="GO:0006915">
    <property type="term" value="P:apoptotic process"/>
    <property type="evidence" value="ECO:0007669"/>
    <property type="project" value="UniProtKB-KW"/>
</dbReference>